<reference evidence="2" key="1">
    <citation type="journal article" date="2023" name="Front. Mar. Sci.">
        <title>A new Merluccius polli reference genome to investigate the effects of global change in West African waters.</title>
        <authorList>
            <person name="Mateo J.L."/>
            <person name="Blanco-Fernandez C."/>
            <person name="Garcia-Vazquez E."/>
            <person name="Machado-Schiaffino G."/>
        </authorList>
    </citation>
    <scope>NUCLEOTIDE SEQUENCE</scope>
    <source>
        <strain evidence="2">C29</strain>
        <tissue evidence="2">Fin</tissue>
    </source>
</reference>
<organism evidence="2 3">
    <name type="scientific">Merluccius polli</name>
    <name type="common">Benguela hake</name>
    <name type="synonym">Merluccius cadenati</name>
    <dbReference type="NCBI Taxonomy" id="89951"/>
    <lineage>
        <taxon>Eukaryota</taxon>
        <taxon>Metazoa</taxon>
        <taxon>Chordata</taxon>
        <taxon>Craniata</taxon>
        <taxon>Vertebrata</taxon>
        <taxon>Euteleostomi</taxon>
        <taxon>Actinopterygii</taxon>
        <taxon>Neopterygii</taxon>
        <taxon>Teleostei</taxon>
        <taxon>Neoteleostei</taxon>
        <taxon>Acanthomorphata</taxon>
        <taxon>Zeiogadaria</taxon>
        <taxon>Gadariae</taxon>
        <taxon>Gadiformes</taxon>
        <taxon>Gadoidei</taxon>
        <taxon>Merlucciidae</taxon>
        <taxon>Merluccius</taxon>
    </lineage>
</organism>
<dbReference type="AlphaFoldDB" id="A0AA47MU26"/>
<evidence type="ECO:0000256" key="1">
    <source>
        <dbReference type="SAM" id="MobiDB-lite"/>
    </source>
</evidence>
<dbReference type="EMBL" id="JAOPHQ010002560">
    <property type="protein sequence ID" value="KAK0146723.1"/>
    <property type="molecule type" value="Genomic_DNA"/>
</dbReference>
<gene>
    <name evidence="2" type="ORF">N1851_013930</name>
</gene>
<proteinExistence type="predicted"/>
<evidence type="ECO:0000313" key="3">
    <source>
        <dbReference type="Proteomes" id="UP001174136"/>
    </source>
</evidence>
<keyword evidence="3" id="KW-1185">Reference proteome</keyword>
<name>A0AA47MU26_MERPO</name>
<feature type="compositionally biased region" description="Basic and acidic residues" evidence="1">
    <location>
        <begin position="44"/>
        <end position="57"/>
    </location>
</feature>
<comment type="caution">
    <text evidence="2">The sequence shown here is derived from an EMBL/GenBank/DDBJ whole genome shotgun (WGS) entry which is preliminary data.</text>
</comment>
<protein>
    <submittedName>
        <fullName evidence="2">Uncharacterized protein</fullName>
    </submittedName>
</protein>
<accession>A0AA47MU26</accession>
<feature type="compositionally biased region" description="Basic and acidic residues" evidence="1">
    <location>
        <begin position="19"/>
        <end position="29"/>
    </location>
</feature>
<sequence>MADLPGGEETDLLEHEVKAHKQESTKDTLGEAGMGGACVSSSRRYNDVRRQVKEKLSAHRKQLTEKGGPPPTTTEDLMSAEDIAASTITAESIAGFGGLEVGV</sequence>
<evidence type="ECO:0000313" key="2">
    <source>
        <dbReference type="EMBL" id="KAK0146723.1"/>
    </source>
</evidence>
<dbReference type="Proteomes" id="UP001174136">
    <property type="component" value="Unassembled WGS sequence"/>
</dbReference>
<feature type="region of interest" description="Disordered" evidence="1">
    <location>
        <begin position="19"/>
        <end position="76"/>
    </location>
</feature>